<organism evidence="2 3">
    <name type="scientific">Lolium multiflorum</name>
    <name type="common">Italian ryegrass</name>
    <name type="synonym">Lolium perenne subsp. multiflorum</name>
    <dbReference type="NCBI Taxonomy" id="4521"/>
    <lineage>
        <taxon>Eukaryota</taxon>
        <taxon>Viridiplantae</taxon>
        <taxon>Streptophyta</taxon>
        <taxon>Embryophyta</taxon>
        <taxon>Tracheophyta</taxon>
        <taxon>Spermatophyta</taxon>
        <taxon>Magnoliopsida</taxon>
        <taxon>Liliopsida</taxon>
        <taxon>Poales</taxon>
        <taxon>Poaceae</taxon>
        <taxon>BOP clade</taxon>
        <taxon>Pooideae</taxon>
        <taxon>Poodae</taxon>
        <taxon>Poeae</taxon>
        <taxon>Poeae Chloroplast Group 2 (Poeae type)</taxon>
        <taxon>Loliodinae</taxon>
        <taxon>Loliinae</taxon>
        <taxon>Lolium</taxon>
    </lineage>
</organism>
<evidence type="ECO:0000256" key="1">
    <source>
        <dbReference type="SAM" id="MobiDB-lite"/>
    </source>
</evidence>
<feature type="region of interest" description="Disordered" evidence="1">
    <location>
        <begin position="149"/>
        <end position="281"/>
    </location>
</feature>
<feature type="compositionally biased region" description="Low complexity" evidence="1">
    <location>
        <begin position="162"/>
        <end position="186"/>
    </location>
</feature>
<reference evidence="2" key="1">
    <citation type="submission" date="2023-07" db="EMBL/GenBank/DDBJ databases">
        <title>A chromosome-level genome assembly of Lolium multiflorum.</title>
        <authorList>
            <person name="Chen Y."/>
            <person name="Copetti D."/>
            <person name="Kolliker R."/>
            <person name="Studer B."/>
        </authorList>
    </citation>
    <scope>NUCLEOTIDE SEQUENCE</scope>
    <source>
        <strain evidence="2">02402/16</strain>
        <tissue evidence="2">Leaf</tissue>
    </source>
</reference>
<keyword evidence="3" id="KW-1185">Reference proteome</keyword>
<comment type="caution">
    <text evidence="2">The sequence shown here is derived from an EMBL/GenBank/DDBJ whole genome shotgun (WGS) entry which is preliminary data.</text>
</comment>
<evidence type="ECO:0000313" key="3">
    <source>
        <dbReference type="Proteomes" id="UP001231189"/>
    </source>
</evidence>
<accession>A0AAD8VBG6</accession>
<evidence type="ECO:0000313" key="2">
    <source>
        <dbReference type="EMBL" id="KAK1601502.1"/>
    </source>
</evidence>
<name>A0AAD8VBG6_LOLMU</name>
<gene>
    <name evidence="2" type="ORF">QYE76_071924</name>
</gene>
<dbReference type="Proteomes" id="UP001231189">
    <property type="component" value="Unassembled WGS sequence"/>
</dbReference>
<protein>
    <recommendedName>
        <fullName evidence="4">Reverse transcriptase Ty1/copia-type domain-containing protein</fullName>
    </recommendedName>
</protein>
<feature type="compositionally biased region" description="Low complexity" evidence="1">
    <location>
        <begin position="236"/>
        <end position="270"/>
    </location>
</feature>
<sequence length="341" mass="36010">MGNLSPPRIWLVVVENSSTAHVVVLRHRHLEVTPLLVAGPLSILLTVVAEVVTTATEKKTAATGAVTSAKVIAGMIVVIDAEMMVECWWRYSDDKKKDDRDREKGAHLASYGVDTNWYTDTGATDHITGELNKLLIANKYNGQDSVRTAEGADPEVQRSEADSSASESGPSESSGRPRSASPAADARGGHTPGGDQPPPPNATPPRRASGQSSQHLPLSPVPTPPRDASSADDSNHSSSSQSAPLSSGGSSMAAAGGGENANSENSANTNAPPPPSPPGVRTRLQKVTGSSDHAINALLQDLKSNFAIKDLGDLHYFLGIEVKKIQNGLLLTQEKWYTSWF</sequence>
<dbReference type="EMBL" id="JAUUTY010000410">
    <property type="protein sequence ID" value="KAK1601502.1"/>
    <property type="molecule type" value="Genomic_DNA"/>
</dbReference>
<proteinExistence type="predicted"/>
<evidence type="ECO:0008006" key="4">
    <source>
        <dbReference type="Google" id="ProtNLM"/>
    </source>
</evidence>
<dbReference type="AlphaFoldDB" id="A0AAD8VBG6"/>